<gene>
    <name evidence="1" type="ORF">FEM48_Zijuj10G0021800</name>
</gene>
<sequence>MFQLQREDVSAIFCSGGNVKTHSSWATMCAGRCNRSNDNVAYETSLPPLNTPFIFQQNTSHYANSSTSRSGEPVSLISITITTLEAR</sequence>
<proteinExistence type="predicted"/>
<protein>
    <submittedName>
        <fullName evidence="1">Uncharacterized protein</fullName>
    </submittedName>
</protein>
<dbReference type="EMBL" id="JAEACU010000010">
    <property type="protein sequence ID" value="KAH7515393.1"/>
    <property type="molecule type" value="Genomic_DNA"/>
</dbReference>
<evidence type="ECO:0000313" key="1">
    <source>
        <dbReference type="EMBL" id="KAH7515393.1"/>
    </source>
</evidence>
<organism evidence="1 2">
    <name type="scientific">Ziziphus jujuba var. spinosa</name>
    <dbReference type="NCBI Taxonomy" id="714518"/>
    <lineage>
        <taxon>Eukaryota</taxon>
        <taxon>Viridiplantae</taxon>
        <taxon>Streptophyta</taxon>
        <taxon>Embryophyta</taxon>
        <taxon>Tracheophyta</taxon>
        <taxon>Spermatophyta</taxon>
        <taxon>Magnoliopsida</taxon>
        <taxon>eudicotyledons</taxon>
        <taxon>Gunneridae</taxon>
        <taxon>Pentapetalae</taxon>
        <taxon>rosids</taxon>
        <taxon>fabids</taxon>
        <taxon>Rosales</taxon>
        <taxon>Rhamnaceae</taxon>
        <taxon>Paliureae</taxon>
        <taxon>Ziziphus</taxon>
    </lineage>
</organism>
<dbReference type="AlphaFoldDB" id="A0A978UKP1"/>
<evidence type="ECO:0000313" key="2">
    <source>
        <dbReference type="Proteomes" id="UP000813462"/>
    </source>
</evidence>
<name>A0A978UKP1_ZIZJJ</name>
<comment type="caution">
    <text evidence="1">The sequence shown here is derived from an EMBL/GenBank/DDBJ whole genome shotgun (WGS) entry which is preliminary data.</text>
</comment>
<accession>A0A978UKP1</accession>
<reference evidence="1" key="1">
    <citation type="journal article" date="2021" name="Front. Plant Sci.">
        <title>Chromosome-Scale Genome Assembly for Chinese Sour Jujube and Insights Into Its Genome Evolution and Domestication Signature.</title>
        <authorList>
            <person name="Shen L.-Y."/>
            <person name="Luo H."/>
            <person name="Wang X.-L."/>
            <person name="Wang X.-M."/>
            <person name="Qiu X.-J."/>
            <person name="Liu H."/>
            <person name="Zhou S.-S."/>
            <person name="Jia K.-H."/>
            <person name="Nie S."/>
            <person name="Bao Y.-T."/>
            <person name="Zhang R.-G."/>
            <person name="Yun Q.-Z."/>
            <person name="Chai Y.-H."/>
            <person name="Lu J.-Y."/>
            <person name="Li Y."/>
            <person name="Zhao S.-W."/>
            <person name="Mao J.-F."/>
            <person name="Jia S.-G."/>
            <person name="Mao Y.-M."/>
        </authorList>
    </citation>
    <scope>NUCLEOTIDE SEQUENCE</scope>
    <source>
        <strain evidence="1">AT0</strain>
        <tissue evidence="1">Leaf</tissue>
    </source>
</reference>
<dbReference type="Proteomes" id="UP000813462">
    <property type="component" value="Unassembled WGS sequence"/>
</dbReference>